<accession>A0ACC2IKV1</accession>
<dbReference type="Proteomes" id="UP001153331">
    <property type="component" value="Unassembled WGS sequence"/>
</dbReference>
<evidence type="ECO:0000313" key="2">
    <source>
        <dbReference type="Proteomes" id="UP001153331"/>
    </source>
</evidence>
<comment type="caution">
    <text evidence="1">The sequence shown here is derived from an EMBL/GenBank/DDBJ whole genome shotgun (WGS) entry which is preliminary data.</text>
</comment>
<protein>
    <submittedName>
        <fullName evidence="1">Uncharacterized protein</fullName>
    </submittedName>
</protein>
<sequence length="104" mass="11500">MAKPLSVALLLLAAQINSLPISNRNGTSSNNLVIRGEAKSDEEGLSDEAIIGIAAIFVPIVISILTLTLPAPRKRILRCFTGRTPQKPIKQQQRVHRCWPRSRY</sequence>
<organism evidence="1 2">
    <name type="scientific">Boeremia exigua</name>
    <dbReference type="NCBI Taxonomy" id="749465"/>
    <lineage>
        <taxon>Eukaryota</taxon>
        <taxon>Fungi</taxon>
        <taxon>Dikarya</taxon>
        <taxon>Ascomycota</taxon>
        <taxon>Pezizomycotina</taxon>
        <taxon>Dothideomycetes</taxon>
        <taxon>Pleosporomycetidae</taxon>
        <taxon>Pleosporales</taxon>
        <taxon>Pleosporineae</taxon>
        <taxon>Didymellaceae</taxon>
        <taxon>Boeremia</taxon>
    </lineage>
</organism>
<keyword evidence="2" id="KW-1185">Reference proteome</keyword>
<proteinExistence type="predicted"/>
<evidence type="ECO:0000313" key="1">
    <source>
        <dbReference type="EMBL" id="KAJ8115795.1"/>
    </source>
</evidence>
<dbReference type="EMBL" id="JAPHNI010000122">
    <property type="protein sequence ID" value="KAJ8115795.1"/>
    <property type="molecule type" value="Genomic_DNA"/>
</dbReference>
<reference evidence="1" key="1">
    <citation type="submission" date="2022-11" db="EMBL/GenBank/DDBJ databases">
        <title>Genome Sequence of Boeremia exigua.</title>
        <authorList>
            <person name="Buettner E."/>
        </authorList>
    </citation>
    <scope>NUCLEOTIDE SEQUENCE</scope>
    <source>
        <strain evidence="1">CU02</strain>
    </source>
</reference>
<name>A0ACC2IKV1_9PLEO</name>
<gene>
    <name evidence="1" type="ORF">OPT61_g2649</name>
</gene>